<evidence type="ECO:0000256" key="1">
    <source>
        <dbReference type="SAM" id="MobiDB-lite"/>
    </source>
</evidence>
<feature type="non-terminal residue" evidence="2">
    <location>
        <position position="1"/>
    </location>
</feature>
<sequence>QLKAVFLQRKGDQPRFIVMQNAVAVNPAGPHIVQIVSQDEDVCSGDELKVTQVRKEIGLHHCNGPGHQYVSFTSVTSQPGCAVIVGGRGLAQDTVEDCTLDQNAVVHQATFARFDFLGGAQAEPGDQQARTGLTTHQRRTAVTGR</sequence>
<organism evidence="2">
    <name type="scientific">Tanacetum cinerariifolium</name>
    <name type="common">Dalmatian daisy</name>
    <name type="synonym">Chrysanthemum cinerariifolium</name>
    <dbReference type="NCBI Taxonomy" id="118510"/>
    <lineage>
        <taxon>Eukaryota</taxon>
        <taxon>Viridiplantae</taxon>
        <taxon>Streptophyta</taxon>
        <taxon>Embryophyta</taxon>
        <taxon>Tracheophyta</taxon>
        <taxon>Spermatophyta</taxon>
        <taxon>Magnoliopsida</taxon>
        <taxon>eudicotyledons</taxon>
        <taxon>Gunneridae</taxon>
        <taxon>Pentapetalae</taxon>
        <taxon>asterids</taxon>
        <taxon>campanulids</taxon>
        <taxon>Asterales</taxon>
        <taxon>Asteraceae</taxon>
        <taxon>Asteroideae</taxon>
        <taxon>Anthemideae</taxon>
        <taxon>Anthemidinae</taxon>
        <taxon>Tanacetum</taxon>
    </lineage>
</organism>
<dbReference type="AlphaFoldDB" id="A0A699R8U1"/>
<reference evidence="2" key="1">
    <citation type="journal article" date="2019" name="Sci. Rep.">
        <title>Draft genome of Tanacetum cinerariifolium, the natural source of mosquito coil.</title>
        <authorList>
            <person name="Yamashiro T."/>
            <person name="Shiraishi A."/>
            <person name="Satake H."/>
            <person name="Nakayama K."/>
        </authorList>
    </citation>
    <scope>NUCLEOTIDE SEQUENCE</scope>
</reference>
<gene>
    <name evidence="2" type="ORF">Tci_853718</name>
</gene>
<accession>A0A699R8U1</accession>
<dbReference type="EMBL" id="BKCJ011081086">
    <property type="protein sequence ID" value="GFC81748.1"/>
    <property type="molecule type" value="Genomic_DNA"/>
</dbReference>
<feature type="region of interest" description="Disordered" evidence="1">
    <location>
        <begin position="123"/>
        <end position="145"/>
    </location>
</feature>
<proteinExistence type="predicted"/>
<name>A0A699R8U1_TANCI</name>
<evidence type="ECO:0000313" key="2">
    <source>
        <dbReference type="EMBL" id="GFC81748.1"/>
    </source>
</evidence>
<comment type="caution">
    <text evidence="2">The sequence shown here is derived from an EMBL/GenBank/DDBJ whole genome shotgun (WGS) entry which is preliminary data.</text>
</comment>
<protein>
    <submittedName>
        <fullName evidence="2">Uncharacterized protein</fullName>
    </submittedName>
</protein>